<dbReference type="Pfam" id="PF07676">
    <property type="entry name" value="PD40"/>
    <property type="match status" value="1"/>
</dbReference>
<evidence type="ECO:0000259" key="8">
    <source>
        <dbReference type="Pfam" id="PF08450"/>
    </source>
</evidence>
<evidence type="ECO:0000256" key="6">
    <source>
        <dbReference type="SAM" id="SignalP"/>
    </source>
</evidence>
<dbReference type="InterPro" id="IPR011659">
    <property type="entry name" value="WD40"/>
</dbReference>
<evidence type="ECO:0000256" key="3">
    <source>
        <dbReference type="ARBA" id="ARBA00022729"/>
    </source>
</evidence>
<dbReference type="Pfam" id="PF00326">
    <property type="entry name" value="Peptidase_S9"/>
    <property type="match status" value="1"/>
</dbReference>
<name>A0A2D2B216_9CAUL</name>
<evidence type="ECO:0000256" key="1">
    <source>
        <dbReference type="ARBA" id="ARBA00010040"/>
    </source>
</evidence>
<dbReference type="Pfam" id="PF08450">
    <property type="entry name" value="SGL"/>
    <property type="match status" value="1"/>
</dbReference>
<reference evidence="9 10" key="1">
    <citation type="submission" date="2017-10" db="EMBL/GenBank/DDBJ databases">
        <title>Genome sequence of Caulobacter mirabilis FWC38.</title>
        <authorList>
            <person name="Fiebig A."/>
            <person name="Crosson S."/>
        </authorList>
    </citation>
    <scope>NUCLEOTIDE SEQUENCE [LARGE SCALE GENOMIC DNA]</scope>
    <source>
        <strain evidence="9 10">FWC 38</strain>
    </source>
</reference>
<dbReference type="InterPro" id="IPR013658">
    <property type="entry name" value="SGL"/>
</dbReference>
<dbReference type="OrthoDB" id="1094230at2"/>
<proteinExistence type="inferred from homology"/>
<accession>A0A2D2B216</accession>
<feature type="domain" description="SMP-30/Gluconolactonase/LRE-like region" evidence="8">
    <location>
        <begin position="3"/>
        <end position="124"/>
    </location>
</feature>
<keyword evidence="3 6" id="KW-0732">Signal</keyword>
<dbReference type="SUPFAM" id="SSF53474">
    <property type="entry name" value="alpha/beta-Hydrolases"/>
    <property type="match status" value="1"/>
</dbReference>
<keyword evidence="10" id="KW-1185">Reference proteome</keyword>
<keyword evidence="4" id="KW-0378">Hydrolase</keyword>
<feature type="signal peptide" evidence="6">
    <location>
        <begin position="1"/>
        <end position="23"/>
    </location>
</feature>
<keyword evidence="5" id="KW-0720">Serine protease</keyword>
<dbReference type="SUPFAM" id="SSF82171">
    <property type="entry name" value="DPP6 N-terminal domain-like"/>
    <property type="match status" value="1"/>
</dbReference>
<dbReference type="GO" id="GO:0004252">
    <property type="term" value="F:serine-type endopeptidase activity"/>
    <property type="evidence" value="ECO:0007669"/>
    <property type="project" value="TreeGrafter"/>
</dbReference>
<dbReference type="KEGG" id="cmb:CSW64_18910"/>
<dbReference type="Proteomes" id="UP000228945">
    <property type="component" value="Chromosome"/>
</dbReference>
<organism evidence="9 10">
    <name type="scientific">Caulobacter mirabilis</name>
    <dbReference type="NCBI Taxonomy" id="69666"/>
    <lineage>
        <taxon>Bacteria</taxon>
        <taxon>Pseudomonadati</taxon>
        <taxon>Pseudomonadota</taxon>
        <taxon>Alphaproteobacteria</taxon>
        <taxon>Caulobacterales</taxon>
        <taxon>Caulobacteraceae</taxon>
        <taxon>Caulobacter</taxon>
    </lineage>
</organism>
<evidence type="ECO:0000313" key="10">
    <source>
        <dbReference type="Proteomes" id="UP000228945"/>
    </source>
</evidence>
<protein>
    <submittedName>
        <fullName evidence="9">Peptidase S9</fullName>
    </submittedName>
</protein>
<dbReference type="InterPro" id="IPR001375">
    <property type="entry name" value="Peptidase_S9_cat"/>
</dbReference>
<evidence type="ECO:0000256" key="4">
    <source>
        <dbReference type="ARBA" id="ARBA00022801"/>
    </source>
</evidence>
<dbReference type="EMBL" id="CP024201">
    <property type="protein sequence ID" value="ATQ44309.1"/>
    <property type="molecule type" value="Genomic_DNA"/>
</dbReference>
<feature type="chain" id="PRO_5013568407" evidence="6">
    <location>
        <begin position="24"/>
        <end position="675"/>
    </location>
</feature>
<comment type="similarity">
    <text evidence="1">Belongs to the peptidase S9C family.</text>
</comment>
<dbReference type="FunFam" id="3.40.50.1820:FF:000028">
    <property type="entry name" value="S9 family peptidase"/>
    <property type="match status" value="1"/>
</dbReference>
<dbReference type="Gene3D" id="2.120.10.30">
    <property type="entry name" value="TolB, C-terminal domain"/>
    <property type="match status" value="2"/>
</dbReference>
<dbReference type="PANTHER" id="PTHR42776">
    <property type="entry name" value="SERINE PEPTIDASE S9 FAMILY MEMBER"/>
    <property type="match status" value="1"/>
</dbReference>
<gene>
    <name evidence="9" type="ORF">CSW64_18910</name>
</gene>
<dbReference type="GO" id="GO:0006508">
    <property type="term" value="P:proteolysis"/>
    <property type="evidence" value="ECO:0007669"/>
    <property type="project" value="UniProtKB-KW"/>
</dbReference>
<dbReference type="Gene3D" id="3.40.50.1820">
    <property type="entry name" value="alpha/beta hydrolase"/>
    <property type="match status" value="1"/>
</dbReference>
<dbReference type="RefSeq" id="WP_099623557.1">
    <property type="nucleotide sequence ID" value="NZ_CP024201.1"/>
</dbReference>
<feature type="domain" description="Peptidase S9 prolyl oligopeptidase catalytic" evidence="7">
    <location>
        <begin position="466"/>
        <end position="674"/>
    </location>
</feature>
<evidence type="ECO:0000256" key="2">
    <source>
        <dbReference type="ARBA" id="ARBA00022670"/>
    </source>
</evidence>
<dbReference type="PANTHER" id="PTHR42776:SF13">
    <property type="entry name" value="DIPEPTIDYL-PEPTIDASE 5"/>
    <property type="match status" value="1"/>
</dbReference>
<dbReference type="InterPro" id="IPR029058">
    <property type="entry name" value="AB_hydrolase_fold"/>
</dbReference>
<dbReference type="InterPro" id="IPR011042">
    <property type="entry name" value="6-blade_b-propeller_TolB-like"/>
</dbReference>
<evidence type="ECO:0000313" key="9">
    <source>
        <dbReference type="EMBL" id="ATQ44309.1"/>
    </source>
</evidence>
<dbReference type="AlphaFoldDB" id="A0A2D2B216"/>
<sequence length="675" mass="72296">MRIIAAASLALALMTTASGAAYARPFTAKDLATQERISDPRVSPDGRFVVWNLRTTDWDGNKGVNALWRLDRTMAGAKPVVVSDDEKAPTAARWSADGKWLYFLSSKSGSRQVWRTAADGTGKAQVTSLPLDIGHFELSGDGRTLVVGVDVYPDCADLACTKTRDEAKAKEKASGQTFVDGALPRGWDSYQDDKFVGLFTVRLDTPGAPADAIPLTKGLKADIGDATVSRDGRTAWYAALPSGVSSGTGPVSSLYVVPTDGSAAPKALGAADKTSEGGLALSPDGTKLAYVSETGPVMIAQRSAIMVRDLKSGAVREVAPGWDIHNVSLAWAADGKRLLATAPSLGQTKLFSIDLASGKPSELVSGGTVSGFDSAAGVTVYMGESLTSPPQIQELTSGAPRVLVEAAKTQMAETPMAAAEQFSFSGWNGETTYGYVIKPSGWEAGKKYPVAFLIHGGPHSSFGNAWSYRWNPQVWAGMGYAVVMVDFHGSTGYGTGFAQSIVGHWGDRPLEDLQKGWAAALAKYDYLDGGRACALGGSYGGYMVAWIASQWKEPWKCLVNHAGLFDTRGFAYSADIPNFAEEQFGGLTWSDPAAAERFNPSTHVKDWKVPMLVIHGARDYRVPLDQGISAYTANQRVGVPTQYLHFPDENHWVLKPQNSVQWYGAVEAWMKKYTK</sequence>
<keyword evidence="2" id="KW-0645">Protease</keyword>
<evidence type="ECO:0000256" key="5">
    <source>
        <dbReference type="ARBA" id="ARBA00022825"/>
    </source>
</evidence>
<evidence type="ECO:0000259" key="7">
    <source>
        <dbReference type="Pfam" id="PF00326"/>
    </source>
</evidence>